<dbReference type="PANTHER" id="PTHR30349:SF64">
    <property type="entry name" value="PROPHAGE INTEGRASE INTD-RELATED"/>
    <property type="match status" value="1"/>
</dbReference>
<sequence length="273" mass="30217">MNGDGGWELEAWETALRAAGRSEQTIGLRLYHVRRLARWAAPAGPWGLRLDDLLAWSGAQRWQAETRRSYRASLRAYWRWGVATGRTLVDVAAQLPEVPPAKPDPRPAPPEAVQAAIADADDRVWLMIRLAHDLGLRRGEVAQVHSDDLSRDLLGWTLHVHGKGSRNRDVPLPDSLARVLRALPPGFAFPGADHGHLSARWVGRLVGRLLPAGVTMHQLRHACATELHDATHDLRAIQELLGHASVATTQRYVKVRPDTIRAMVNARTGCRVA</sequence>
<dbReference type="EMBL" id="JAUQYP010000001">
    <property type="protein sequence ID" value="MDO8107162.1"/>
    <property type="molecule type" value="Genomic_DNA"/>
</dbReference>
<comment type="caution">
    <text evidence="3">The sequence shown here is derived from an EMBL/GenBank/DDBJ whole genome shotgun (WGS) entry which is preliminary data.</text>
</comment>
<reference evidence="3 4" key="1">
    <citation type="submission" date="2023-07" db="EMBL/GenBank/DDBJ databases">
        <title>Description of novel actinomycetes strains, isolated from tidal flat sediment.</title>
        <authorList>
            <person name="Lu C."/>
        </authorList>
    </citation>
    <scope>NUCLEOTIDE SEQUENCE [LARGE SCALE GENOMIC DNA]</scope>
    <source>
        <strain evidence="3 4">SYSU T00b441</strain>
    </source>
</reference>
<dbReference type="Pfam" id="PF00589">
    <property type="entry name" value="Phage_integrase"/>
    <property type="match status" value="1"/>
</dbReference>
<feature type="domain" description="Tyr recombinase" evidence="2">
    <location>
        <begin position="103"/>
        <end position="265"/>
    </location>
</feature>
<evidence type="ECO:0000259" key="2">
    <source>
        <dbReference type="PROSITE" id="PS51898"/>
    </source>
</evidence>
<keyword evidence="1" id="KW-0233">DNA recombination</keyword>
<dbReference type="InterPro" id="IPR002104">
    <property type="entry name" value="Integrase_catalytic"/>
</dbReference>
<dbReference type="PROSITE" id="PS51898">
    <property type="entry name" value="TYR_RECOMBINASE"/>
    <property type="match status" value="1"/>
</dbReference>
<dbReference type="SUPFAM" id="SSF56349">
    <property type="entry name" value="DNA breaking-rejoining enzymes"/>
    <property type="match status" value="1"/>
</dbReference>
<dbReference type="RefSeq" id="WP_304600796.1">
    <property type="nucleotide sequence ID" value="NZ_JAUQYP010000001.1"/>
</dbReference>
<dbReference type="InterPro" id="IPR011010">
    <property type="entry name" value="DNA_brk_join_enz"/>
</dbReference>
<dbReference type="CDD" id="cd00397">
    <property type="entry name" value="DNA_BRE_C"/>
    <property type="match status" value="1"/>
</dbReference>
<proteinExistence type="predicted"/>
<dbReference type="PANTHER" id="PTHR30349">
    <property type="entry name" value="PHAGE INTEGRASE-RELATED"/>
    <property type="match status" value="1"/>
</dbReference>
<evidence type="ECO:0000256" key="1">
    <source>
        <dbReference type="ARBA" id="ARBA00023172"/>
    </source>
</evidence>
<name>A0ABT9D8F2_9CELL</name>
<dbReference type="Proteomes" id="UP001232536">
    <property type="component" value="Unassembled WGS sequence"/>
</dbReference>
<evidence type="ECO:0000313" key="3">
    <source>
        <dbReference type="EMBL" id="MDO8107162.1"/>
    </source>
</evidence>
<dbReference type="InterPro" id="IPR013762">
    <property type="entry name" value="Integrase-like_cat_sf"/>
</dbReference>
<keyword evidence="4" id="KW-1185">Reference proteome</keyword>
<accession>A0ABT9D8F2</accession>
<gene>
    <name evidence="3" type="ORF">Q6348_08125</name>
</gene>
<dbReference type="InterPro" id="IPR050090">
    <property type="entry name" value="Tyrosine_recombinase_XerCD"/>
</dbReference>
<dbReference type="Gene3D" id="1.10.443.10">
    <property type="entry name" value="Intergrase catalytic core"/>
    <property type="match status" value="1"/>
</dbReference>
<evidence type="ECO:0000313" key="4">
    <source>
        <dbReference type="Proteomes" id="UP001232536"/>
    </source>
</evidence>
<organism evidence="3 4">
    <name type="scientific">Actinotalea lenta</name>
    <dbReference type="NCBI Taxonomy" id="3064654"/>
    <lineage>
        <taxon>Bacteria</taxon>
        <taxon>Bacillati</taxon>
        <taxon>Actinomycetota</taxon>
        <taxon>Actinomycetes</taxon>
        <taxon>Micrococcales</taxon>
        <taxon>Cellulomonadaceae</taxon>
        <taxon>Actinotalea</taxon>
    </lineage>
</organism>
<protein>
    <submittedName>
        <fullName evidence="3">Tyrosine-type recombinase/integrase</fullName>
    </submittedName>
</protein>